<evidence type="ECO:0000313" key="1">
    <source>
        <dbReference type="EMBL" id="KZV80435.1"/>
    </source>
</evidence>
<evidence type="ECO:0000313" key="2">
    <source>
        <dbReference type="Proteomes" id="UP000077266"/>
    </source>
</evidence>
<dbReference type="AlphaFoldDB" id="A0A165BE64"/>
<accession>A0A165BE64</accession>
<proteinExistence type="predicted"/>
<name>A0A165BE64_EXIGL</name>
<organism evidence="1 2">
    <name type="scientific">Exidia glandulosa HHB12029</name>
    <dbReference type="NCBI Taxonomy" id="1314781"/>
    <lineage>
        <taxon>Eukaryota</taxon>
        <taxon>Fungi</taxon>
        <taxon>Dikarya</taxon>
        <taxon>Basidiomycota</taxon>
        <taxon>Agaricomycotina</taxon>
        <taxon>Agaricomycetes</taxon>
        <taxon>Auriculariales</taxon>
        <taxon>Exidiaceae</taxon>
        <taxon>Exidia</taxon>
    </lineage>
</organism>
<feature type="non-terminal residue" evidence="1">
    <location>
        <position position="128"/>
    </location>
</feature>
<sequence>YKPVAKKVKPLQEHLPQEYRIVRNRPSDCMDSLPELPVHPPTWVPSTSHLTAERMAGFQLDAEGFLTDDEVRLFEYIIERHQQVFAWEETERRRFKDDYFPPIKFPVVPHEPWTDRHIPIPHAIRDRL</sequence>
<protein>
    <submittedName>
        <fullName evidence="1">Uncharacterized protein</fullName>
    </submittedName>
</protein>
<feature type="non-terminal residue" evidence="1">
    <location>
        <position position="1"/>
    </location>
</feature>
<keyword evidence="2" id="KW-1185">Reference proteome</keyword>
<dbReference type="Proteomes" id="UP000077266">
    <property type="component" value="Unassembled WGS sequence"/>
</dbReference>
<dbReference type="InParanoid" id="A0A165BE64"/>
<dbReference type="OrthoDB" id="5599163at2759"/>
<reference evidence="1 2" key="1">
    <citation type="journal article" date="2016" name="Mol. Biol. Evol.">
        <title>Comparative Genomics of Early-Diverging Mushroom-Forming Fungi Provides Insights into the Origins of Lignocellulose Decay Capabilities.</title>
        <authorList>
            <person name="Nagy L.G."/>
            <person name="Riley R."/>
            <person name="Tritt A."/>
            <person name="Adam C."/>
            <person name="Daum C."/>
            <person name="Floudas D."/>
            <person name="Sun H."/>
            <person name="Yadav J.S."/>
            <person name="Pangilinan J."/>
            <person name="Larsson K.H."/>
            <person name="Matsuura K."/>
            <person name="Barry K."/>
            <person name="Labutti K."/>
            <person name="Kuo R."/>
            <person name="Ohm R.A."/>
            <person name="Bhattacharya S.S."/>
            <person name="Shirouzu T."/>
            <person name="Yoshinaga Y."/>
            <person name="Martin F.M."/>
            <person name="Grigoriev I.V."/>
            <person name="Hibbett D.S."/>
        </authorList>
    </citation>
    <scope>NUCLEOTIDE SEQUENCE [LARGE SCALE GENOMIC DNA]</scope>
    <source>
        <strain evidence="1 2">HHB12029</strain>
    </source>
</reference>
<gene>
    <name evidence="1" type="ORF">EXIGLDRAFT_567833</name>
</gene>
<dbReference type="EMBL" id="KV426481">
    <property type="protein sequence ID" value="KZV80435.1"/>
    <property type="molecule type" value="Genomic_DNA"/>
</dbReference>